<feature type="transmembrane region" description="Helical" evidence="14">
    <location>
        <begin position="152"/>
        <end position="172"/>
    </location>
</feature>
<dbReference type="Ensembl" id="ENSELUT00000020199.3">
    <property type="protein sequence ID" value="ENSELUP00000012001.3"/>
    <property type="gene ID" value="ENSELUG00000042073.1"/>
</dbReference>
<keyword evidence="6 13" id="KW-0297">G-protein coupled receptor</keyword>
<reference evidence="17" key="1">
    <citation type="journal article" date="2014" name="PLoS ONE">
        <title>The genome and linkage map of the northern pike (Esox lucius): conserved synteny revealed between the salmonid sister group and the Neoteleostei.</title>
        <authorList>
            <person name="Rondeau E.B."/>
            <person name="Minkley D.R."/>
            <person name="Leong J.S."/>
            <person name="Messmer A.M."/>
            <person name="Jantzen J.R."/>
            <person name="von Schalburg K.R."/>
            <person name="Lemon C."/>
            <person name="Bird N.H."/>
            <person name="Koop B.F."/>
        </authorList>
    </citation>
    <scope>NUCLEOTIDE SEQUENCE</scope>
</reference>
<keyword evidence="5 14" id="KW-1133">Transmembrane helix</keyword>
<evidence type="ECO:0000256" key="10">
    <source>
        <dbReference type="ARBA" id="ARBA00023180"/>
    </source>
</evidence>
<evidence type="ECO:0000259" key="15">
    <source>
        <dbReference type="PROSITE" id="PS50262"/>
    </source>
</evidence>
<dbReference type="PANTHER" id="PTHR24225">
    <property type="entry name" value="CHEMOTACTIC RECEPTOR"/>
    <property type="match status" value="1"/>
</dbReference>
<evidence type="ECO:0000256" key="4">
    <source>
        <dbReference type="ARBA" id="ARBA00022692"/>
    </source>
</evidence>
<evidence type="ECO:0000256" key="5">
    <source>
        <dbReference type="ARBA" id="ARBA00022989"/>
    </source>
</evidence>
<name>A0A3P8Y5P1_ESOLU</name>
<sequence length="333" mass="37553">ALTYIFLIDDSITIYGYDEYGDYNNYTYDNVTGNGEVAAFQTHTTCFPEVSCVFYLVVNLLIFLFGVLGNGLVIWIAGLKMKRTVSTTWYLSLAMSDFILCLFLPFNTFNSFVLFINMFSSIFILAVISVDRCVLVVFAVWAQNNHTNGKSFVVVFLAWVSSVALSLPSAVFRDVKTHLGRSLCYNNYSGQLSHKTIAVSRFIGGFEMPFLIIFFCYSTIIVQLRTSQMMRKSSKPLRVMTALIAAFIISWLPYHVFILLELNHQNYNQDVIRAGLIMGTTVATANSLINPALYVFMGNDFQQKFKSSMLSKIENVIREEGGTTSSCRTSTFL</sequence>
<dbReference type="GO" id="GO:0004930">
    <property type="term" value="F:G protein-coupled receptor activity"/>
    <property type="evidence" value="ECO:0007669"/>
    <property type="project" value="UniProtKB-KW"/>
</dbReference>
<keyword evidence="17" id="KW-1185">Reference proteome</keyword>
<dbReference type="GO" id="GO:0006954">
    <property type="term" value="P:inflammatory response"/>
    <property type="evidence" value="ECO:0007669"/>
    <property type="project" value="TreeGrafter"/>
</dbReference>
<keyword evidence="2" id="KW-1003">Cell membrane</keyword>
<feature type="transmembrane region" description="Helical" evidence="14">
    <location>
        <begin position="89"/>
        <end position="106"/>
    </location>
</feature>
<evidence type="ECO:0000256" key="8">
    <source>
        <dbReference type="ARBA" id="ARBA00023157"/>
    </source>
</evidence>
<dbReference type="PROSITE" id="PS00237">
    <property type="entry name" value="G_PROTEIN_RECEP_F1_1"/>
    <property type="match status" value="1"/>
</dbReference>
<dbReference type="InterPro" id="IPR017452">
    <property type="entry name" value="GPCR_Rhodpsn_7TM"/>
</dbReference>
<dbReference type="SUPFAM" id="SSF81321">
    <property type="entry name" value="Family A G protein-coupled receptor-like"/>
    <property type="match status" value="1"/>
</dbReference>
<keyword evidence="9 13" id="KW-0675">Receptor</keyword>
<keyword evidence="11 13" id="KW-0807">Transducer</keyword>
<keyword evidence="4 13" id="KW-0812">Transmembrane</keyword>
<dbReference type="GeneTree" id="ENSGT01020000230438"/>
<dbReference type="GO" id="GO:0007204">
    <property type="term" value="P:positive regulation of cytosolic calcium ion concentration"/>
    <property type="evidence" value="ECO:0007669"/>
    <property type="project" value="TreeGrafter"/>
</dbReference>
<evidence type="ECO:0000313" key="17">
    <source>
        <dbReference type="Proteomes" id="UP000265140"/>
    </source>
</evidence>
<dbReference type="GO" id="GO:0004875">
    <property type="term" value="F:complement receptor activity"/>
    <property type="evidence" value="ECO:0007669"/>
    <property type="project" value="InterPro"/>
</dbReference>
<keyword evidence="7 14" id="KW-0472">Membrane</keyword>
<dbReference type="Proteomes" id="UP000265140">
    <property type="component" value="Chromosome 25"/>
</dbReference>
<dbReference type="GO" id="GO:0006935">
    <property type="term" value="P:chemotaxis"/>
    <property type="evidence" value="ECO:0007669"/>
    <property type="project" value="InterPro"/>
</dbReference>
<protein>
    <recommendedName>
        <fullName evidence="15">G-protein coupled receptors family 1 profile domain-containing protein</fullName>
    </recommendedName>
</protein>
<evidence type="ECO:0000256" key="11">
    <source>
        <dbReference type="ARBA" id="ARBA00023224"/>
    </source>
</evidence>
<feature type="transmembrane region" description="Helical" evidence="14">
    <location>
        <begin position="202"/>
        <end position="224"/>
    </location>
</feature>
<dbReference type="InterPro" id="IPR002234">
    <property type="entry name" value="Anphylx_rcpt_C3a/C5a1-2"/>
</dbReference>
<reference evidence="16" key="2">
    <citation type="submission" date="2020-02" db="EMBL/GenBank/DDBJ databases">
        <title>Esox lucius (northern pike) genome, fEsoLuc1, primary haplotype.</title>
        <authorList>
            <person name="Myers G."/>
            <person name="Karagic N."/>
            <person name="Meyer A."/>
            <person name="Pippel M."/>
            <person name="Reichard M."/>
            <person name="Winkler S."/>
            <person name="Tracey A."/>
            <person name="Sims Y."/>
            <person name="Howe K."/>
            <person name="Rhie A."/>
            <person name="Formenti G."/>
            <person name="Durbin R."/>
            <person name="Fedrigo O."/>
            <person name="Jarvis E.D."/>
        </authorList>
    </citation>
    <scope>NUCLEOTIDE SEQUENCE [LARGE SCALE GENOMIC DNA]</scope>
</reference>
<comment type="subcellular location">
    <subcellularLocation>
        <location evidence="1">Cell membrane</location>
        <topology evidence="1">Multi-pass membrane protein</topology>
    </subcellularLocation>
</comment>
<feature type="transmembrane region" description="Helical" evidence="14">
    <location>
        <begin position="274"/>
        <end position="296"/>
    </location>
</feature>
<feature type="transmembrane region" description="Helical" evidence="14">
    <location>
        <begin position="112"/>
        <end position="140"/>
    </location>
</feature>
<feature type="transmembrane region" description="Helical" evidence="14">
    <location>
        <begin position="236"/>
        <end position="254"/>
    </location>
</feature>
<dbReference type="GO" id="GO:0007200">
    <property type="term" value="P:phospholipase C-activating G protein-coupled receptor signaling pathway"/>
    <property type="evidence" value="ECO:0007669"/>
    <property type="project" value="TreeGrafter"/>
</dbReference>
<evidence type="ECO:0000256" key="12">
    <source>
        <dbReference type="ARBA" id="ARBA00025736"/>
    </source>
</evidence>
<evidence type="ECO:0000256" key="7">
    <source>
        <dbReference type="ARBA" id="ARBA00023136"/>
    </source>
</evidence>
<organism evidence="16 17">
    <name type="scientific">Esox lucius</name>
    <name type="common">Northern pike</name>
    <dbReference type="NCBI Taxonomy" id="8010"/>
    <lineage>
        <taxon>Eukaryota</taxon>
        <taxon>Metazoa</taxon>
        <taxon>Chordata</taxon>
        <taxon>Craniata</taxon>
        <taxon>Vertebrata</taxon>
        <taxon>Euteleostomi</taxon>
        <taxon>Actinopterygii</taxon>
        <taxon>Neopterygii</taxon>
        <taxon>Teleostei</taxon>
        <taxon>Protacanthopterygii</taxon>
        <taxon>Esociformes</taxon>
        <taxon>Esocidae</taxon>
        <taxon>Esox</taxon>
    </lineage>
</organism>
<evidence type="ECO:0000256" key="1">
    <source>
        <dbReference type="ARBA" id="ARBA00004651"/>
    </source>
</evidence>
<evidence type="ECO:0000256" key="9">
    <source>
        <dbReference type="ARBA" id="ARBA00023170"/>
    </source>
</evidence>
<feature type="domain" description="G-protein coupled receptors family 1 profile" evidence="15">
    <location>
        <begin position="69"/>
        <end position="294"/>
    </location>
</feature>
<dbReference type="InterPro" id="IPR000276">
    <property type="entry name" value="GPCR_Rhodpsn"/>
</dbReference>
<feature type="transmembrane region" description="Helical" evidence="14">
    <location>
        <begin position="53"/>
        <end position="77"/>
    </location>
</feature>
<dbReference type="InterPro" id="IPR000826">
    <property type="entry name" value="Formyl_rcpt-rel"/>
</dbReference>
<evidence type="ECO:0000256" key="2">
    <source>
        <dbReference type="ARBA" id="ARBA00022475"/>
    </source>
</evidence>
<dbReference type="PANTHER" id="PTHR24225:SF0">
    <property type="entry name" value="N-FORMYL PEPTIDE RECEPTOR 2"/>
    <property type="match status" value="1"/>
</dbReference>
<comment type="similarity">
    <text evidence="13">Belongs to the G-protein coupled receptor 1 family.</text>
</comment>
<accession>A0A3P8Y5P1</accession>
<evidence type="ECO:0000256" key="3">
    <source>
        <dbReference type="ARBA" id="ARBA00022553"/>
    </source>
</evidence>
<dbReference type="PRINTS" id="PR00237">
    <property type="entry name" value="GPCRRHODOPSN"/>
</dbReference>
<keyword evidence="8" id="KW-1015">Disulfide bond</keyword>
<dbReference type="PROSITE" id="PS50262">
    <property type="entry name" value="G_PROTEIN_RECEP_F1_2"/>
    <property type="match status" value="1"/>
</dbReference>
<dbReference type="Gene3D" id="1.20.1070.10">
    <property type="entry name" value="Rhodopsin 7-helix transmembrane proteins"/>
    <property type="match status" value="1"/>
</dbReference>
<dbReference type="AlphaFoldDB" id="A0A3P8Y5P1"/>
<dbReference type="Pfam" id="PF00001">
    <property type="entry name" value="7tm_1"/>
    <property type="match status" value="1"/>
</dbReference>
<dbReference type="CDD" id="cd14974">
    <property type="entry name" value="7tmA_Anaphylatoxin_R-like"/>
    <property type="match status" value="1"/>
</dbReference>
<reference evidence="16" key="3">
    <citation type="submission" date="2025-08" db="UniProtKB">
        <authorList>
            <consortium name="Ensembl"/>
        </authorList>
    </citation>
    <scope>IDENTIFICATION</scope>
</reference>
<evidence type="ECO:0000256" key="6">
    <source>
        <dbReference type="ARBA" id="ARBA00023040"/>
    </source>
</evidence>
<proteinExistence type="inferred from homology"/>
<evidence type="ECO:0000313" key="16">
    <source>
        <dbReference type="Ensembl" id="ENSELUP00000012001.3"/>
    </source>
</evidence>
<dbReference type="GO" id="GO:0005886">
    <property type="term" value="C:plasma membrane"/>
    <property type="evidence" value="ECO:0007669"/>
    <property type="project" value="UniProtKB-SubCell"/>
</dbReference>
<keyword evidence="3" id="KW-0597">Phosphoprotein</keyword>
<reference evidence="16" key="4">
    <citation type="submission" date="2025-09" db="UniProtKB">
        <authorList>
            <consortium name="Ensembl"/>
        </authorList>
    </citation>
    <scope>IDENTIFICATION</scope>
</reference>
<dbReference type="PRINTS" id="PR01104">
    <property type="entry name" value="ANPHYLATOXNR"/>
</dbReference>
<evidence type="ECO:0000256" key="14">
    <source>
        <dbReference type="SAM" id="Phobius"/>
    </source>
</evidence>
<evidence type="ECO:0000256" key="13">
    <source>
        <dbReference type="RuleBase" id="RU000688"/>
    </source>
</evidence>
<dbReference type="Bgee" id="ENSELUG00000012324">
    <property type="expression patterns" value="Expressed in head kidney and 2 other cell types or tissues"/>
</dbReference>
<comment type="similarity">
    <text evidence="12">Belongs to the chemokine-like receptor (CMKLR) family.</text>
</comment>
<keyword evidence="10" id="KW-0325">Glycoprotein</keyword>